<reference evidence="2" key="1">
    <citation type="journal article" date="2020" name="MBio">
        <title>Horizontal gene transfer to a defensive symbiont with a reduced genome amongst a multipartite beetle microbiome.</title>
        <authorList>
            <person name="Waterworth S.C."/>
            <person name="Florez L.V."/>
            <person name="Rees E.R."/>
            <person name="Hertweck C."/>
            <person name="Kaltenpoth M."/>
            <person name="Kwan J.C."/>
        </authorList>
    </citation>
    <scope>NUCLEOTIDE SEQUENCE [LARGE SCALE GENOMIC DNA]</scope>
</reference>
<dbReference type="AlphaFoldDB" id="A0A833PFS1"/>
<keyword evidence="1" id="KW-0503">Monooxygenase</keyword>
<evidence type="ECO:0000313" key="1">
    <source>
        <dbReference type="EMBL" id="KAF1026484.1"/>
    </source>
</evidence>
<organism evidence="1 2">
    <name type="scientific">Acinetobacter bereziniae</name>
    <name type="common">Acinetobacter genomosp. 10</name>
    <dbReference type="NCBI Taxonomy" id="106648"/>
    <lineage>
        <taxon>Bacteria</taxon>
        <taxon>Pseudomonadati</taxon>
        <taxon>Pseudomonadota</taxon>
        <taxon>Gammaproteobacteria</taxon>
        <taxon>Moraxellales</taxon>
        <taxon>Moraxellaceae</taxon>
        <taxon>Acinetobacter</taxon>
    </lineage>
</organism>
<dbReference type="GO" id="GO:0004497">
    <property type="term" value="F:monooxygenase activity"/>
    <property type="evidence" value="ECO:0007669"/>
    <property type="project" value="UniProtKB-KW"/>
</dbReference>
<sequence length="186" mass="21419">MLNRNKSPKEGFFQNQVEFFKLYSGKILASSEIKSHDFSGLKVAIIGADQFTVTHLNHVLQHAELVKVFQITPSFVLPQTERGIHKLISHPLIIKNRRLFNNRVKSMLAIRYLDAQVLDQWLKRQLMPNLAMKNKVFLKSDHYYTALQQTHCQLITWPIVKIAPNAILSMDGVEHIVDLVISTYPT</sequence>
<dbReference type="EMBL" id="WNDP01000022">
    <property type="protein sequence ID" value="KAF1026484.1"/>
    <property type="molecule type" value="Genomic_DNA"/>
</dbReference>
<name>A0A833PFS1_ACIBZ</name>
<evidence type="ECO:0000313" key="2">
    <source>
        <dbReference type="Proteomes" id="UP000490535"/>
    </source>
</evidence>
<comment type="caution">
    <text evidence="1">The sequence shown here is derived from an EMBL/GenBank/DDBJ whole genome shotgun (WGS) entry which is preliminary data.</text>
</comment>
<protein>
    <submittedName>
        <fullName evidence="1">Baeyer-Villiger monooxygenase</fullName>
    </submittedName>
</protein>
<dbReference type="InterPro" id="IPR036188">
    <property type="entry name" value="FAD/NAD-bd_sf"/>
</dbReference>
<dbReference type="SUPFAM" id="SSF51905">
    <property type="entry name" value="FAD/NAD(P)-binding domain"/>
    <property type="match status" value="1"/>
</dbReference>
<accession>A0A833PFS1</accession>
<proteinExistence type="predicted"/>
<dbReference type="Proteomes" id="UP000490535">
    <property type="component" value="Unassembled WGS sequence"/>
</dbReference>
<keyword evidence="1" id="KW-0560">Oxidoreductase</keyword>
<gene>
    <name evidence="1" type="ORF">GAK29_01217</name>
</gene>